<reference evidence="13 14" key="1">
    <citation type="submission" date="2018-05" db="EMBL/GenBank/DDBJ databases">
        <title>Genome of Sphingosinicella humi QZX222.</title>
        <authorList>
            <person name="Qiao Z."/>
            <person name="Wang G."/>
        </authorList>
    </citation>
    <scope>NUCLEOTIDE SEQUENCE [LARGE SCALE GENOMIC DNA]</scope>
    <source>
        <strain evidence="13 14">QZX222</strain>
    </source>
</reference>
<evidence type="ECO:0000313" key="13">
    <source>
        <dbReference type="EMBL" id="PWG01397.1"/>
    </source>
</evidence>
<proteinExistence type="inferred from homology"/>
<comment type="function">
    <text evidence="6">Converts molybdopterin precursor Z into molybdopterin. This requires the incorporation of two sulfur atoms into precursor Z to generate a dithiolene group. The sulfur is provided by MoaD.</text>
</comment>
<dbReference type="InterPro" id="IPR036563">
    <property type="entry name" value="MoaE_sf"/>
</dbReference>
<dbReference type="Pfam" id="PF02391">
    <property type="entry name" value="MoaE"/>
    <property type="match status" value="1"/>
</dbReference>
<evidence type="ECO:0000256" key="12">
    <source>
        <dbReference type="ARBA" id="ARBA00049878"/>
    </source>
</evidence>
<comment type="similarity">
    <text evidence="2">Belongs to the MoaE family.</text>
</comment>
<protein>
    <recommendedName>
        <fullName evidence="4">Molybdopterin synthase catalytic subunit</fullName>
        <ecNumber evidence="3">2.8.1.12</ecNumber>
    </recommendedName>
    <alternativeName>
        <fullName evidence="10">MPT synthase subunit 2</fullName>
    </alternativeName>
    <alternativeName>
        <fullName evidence="8">Molybdenum cofactor biosynthesis protein E</fullName>
    </alternativeName>
    <alternativeName>
        <fullName evidence="9">Molybdopterin-converting factor large subunit</fullName>
    </alternativeName>
    <alternativeName>
        <fullName evidence="11">Molybdopterin-converting factor subunit 2</fullName>
    </alternativeName>
</protein>
<evidence type="ECO:0000256" key="8">
    <source>
        <dbReference type="ARBA" id="ARBA00029745"/>
    </source>
</evidence>
<keyword evidence="14" id="KW-1185">Reference proteome</keyword>
<dbReference type="EC" id="2.8.1.12" evidence="3"/>
<evidence type="ECO:0000256" key="1">
    <source>
        <dbReference type="ARBA" id="ARBA00005046"/>
    </source>
</evidence>
<dbReference type="GO" id="GO:0030366">
    <property type="term" value="F:molybdopterin synthase activity"/>
    <property type="evidence" value="ECO:0007669"/>
    <property type="project" value="UniProtKB-EC"/>
</dbReference>
<dbReference type="InterPro" id="IPR003448">
    <property type="entry name" value="Mopterin_biosynth_MoaE"/>
</dbReference>
<dbReference type="RefSeq" id="WP_109272458.1">
    <property type="nucleotide sequence ID" value="NZ_QFFF01000002.1"/>
</dbReference>
<evidence type="ECO:0000256" key="4">
    <source>
        <dbReference type="ARBA" id="ARBA00013858"/>
    </source>
</evidence>
<evidence type="ECO:0000256" key="6">
    <source>
        <dbReference type="ARBA" id="ARBA00025448"/>
    </source>
</evidence>
<organism evidence="13 14">
    <name type="scientific">Allosphingosinicella humi</name>
    <dbReference type="NCBI Taxonomy" id="2068657"/>
    <lineage>
        <taxon>Bacteria</taxon>
        <taxon>Pseudomonadati</taxon>
        <taxon>Pseudomonadota</taxon>
        <taxon>Alphaproteobacteria</taxon>
        <taxon>Sphingomonadales</taxon>
        <taxon>Sphingomonadaceae</taxon>
        <taxon>Allosphingosinicella</taxon>
    </lineage>
</organism>
<dbReference type="GO" id="GO:0006777">
    <property type="term" value="P:Mo-molybdopterin cofactor biosynthetic process"/>
    <property type="evidence" value="ECO:0007669"/>
    <property type="project" value="UniProtKB-KW"/>
</dbReference>
<dbReference type="Proteomes" id="UP000245916">
    <property type="component" value="Unassembled WGS sequence"/>
</dbReference>
<comment type="caution">
    <text evidence="13">The sequence shown here is derived from an EMBL/GenBank/DDBJ whole genome shotgun (WGS) entry which is preliminary data.</text>
</comment>
<name>A0A2U2IZA0_9SPHN</name>
<sequence>MIDVRVQAADFDSGRQLARLEELGKGAVASLIAMVEAEDGVSKIVVEQYAAMAKAELGRIAGDAEARWPLAGIILIHRHGALAPGDRILFVGVAAADRKAATEALSFLSRAMRERAPFWRKEKLPDGAWRWTESLPTEG</sequence>
<dbReference type="EMBL" id="QFFF01000002">
    <property type="protein sequence ID" value="PWG01397.1"/>
    <property type="molecule type" value="Genomic_DNA"/>
</dbReference>
<comment type="pathway">
    <text evidence="1">Cofactor biosynthesis; molybdopterin biosynthesis.</text>
</comment>
<dbReference type="UniPathway" id="UPA00344"/>
<dbReference type="Gene3D" id="3.90.1170.40">
    <property type="entry name" value="Molybdopterin biosynthesis MoaE subunit"/>
    <property type="match status" value="1"/>
</dbReference>
<evidence type="ECO:0000256" key="7">
    <source>
        <dbReference type="ARBA" id="ARBA00026066"/>
    </source>
</evidence>
<comment type="subunit">
    <text evidence="7">Heterotetramer of 2 MoaD subunits and 2 MoaE subunits. Also stable as homodimer. The enzyme changes between these two forms during catalysis.</text>
</comment>
<dbReference type="SUPFAM" id="SSF54690">
    <property type="entry name" value="Molybdopterin synthase subunit MoaE"/>
    <property type="match status" value="1"/>
</dbReference>
<evidence type="ECO:0000313" key="14">
    <source>
        <dbReference type="Proteomes" id="UP000245916"/>
    </source>
</evidence>
<evidence type="ECO:0000256" key="9">
    <source>
        <dbReference type="ARBA" id="ARBA00030407"/>
    </source>
</evidence>
<evidence type="ECO:0000256" key="5">
    <source>
        <dbReference type="ARBA" id="ARBA00023150"/>
    </source>
</evidence>
<dbReference type="AlphaFoldDB" id="A0A2U2IZA0"/>
<keyword evidence="5" id="KW-0501">Molybdenum cofactor biosynthesis</keyword>
<evidence type="ECO:0000256" key="10">
    <source>
        <dbReference type="ARBA" id="ARBA00030781"/>
    </source>
</evidence>
<gene>
    <name evidence="13" type="ORF">DF286_14870</name>
</gene>
<comment type="catalytic activity">
    <reaction evidence="12">
        <text>2 [molybdopterin-synthase sulfur-carrier protein]-C-terminal-Gly-aminoethanethioate + cyclic pyranopterin phosphate + H2O = molybdopterin + 2 [molybdopterin-synthase sulfur-carrier protein]-C-terminal Gly-Gly + 2 H(+)</text>
        <dbReference type="Rhea" id="RHEA:26333"/>
        <dbReference type="Rhea" id="RHEA-COMP:12202"/>
        <dbReference type="Rhea" id="RHEA-COMP:19907"/>
        <dbReference type="ChEBI" id="CHEBI:15377"/>
        <dbReference type="ChEBI" id="CHEBI:15378"/>
        <dbReference type="ChEBI" id="CHEBI:58698"/>
        <dbReference type="ChEBI" id="CHEBI:59648"/>
        <dbReference type="ChEBI" id="CHEBI:90778"/>
        <dbReference type="ChEBI" id="CHEBI:232372"/>
        <dbReference type="EC" id="2.8.1.12"/>
    </reaction>
</comment>
<evidence type="ECO:0000256" key="11">
    <source>
        <dbReference type="ARBA" id="ARBA00032474"/>
    </source>
</evidence>
<dbReference type="PANTHER" id="PTHR23404">
    <property type="entry name" value="MOLYBDOPTERIN SYNTHASE RELATED"/>
    <property type="match status" value="1"/>
</dbReference>
<evidence type="ECO:0000256" key="3">
    <source>
        <dbReference type="ARBA" id="ARBA00011950"/>
    </source>
</evidence>
<dbReference type="OrthoDB" id="9803224at2"/>
<evidence type="ECO:0000256" key="2">
    <source>
        <dbReference type="ARBA" id="ARBA00005426"/>
    </source>
</evidence>
<accession>A0A2U2IZA0</accession>